<feature type="signal peptide" evidence="1">
    <location>
        <begin position="1"/>
        <end position="26"/>
    </location>
</feature>
<accession>A0A0C3C3F1</accession>
<dbReference type="InParanoid" id="A0A0C3C3F1"/>
<reference evidence="3" key="2">
    <citation type="submission" date="2015-01" db="EMBL/GenBank/DDBJ databases">
        <title>Evolutionary Origins and Diversification of the Mycorrhizal Mutualists.</title>
        <authorList>
            <consortium name="DOE Joint Genome Institute"/>
            <consortium name="Mycorrhizal Genomics Consortium"/>
            <person name="Kohler A."/>
            <person name="Kuo A."/>
            <person name="Nagy L.G."/>
            <person name="Floudas D."/>
            <person name="Copeland A."/>
            <person name="Barry K.W."/>
            <person name="Cichocki N."/>
            <person name="Veneault-Fourrey C."/>
            <person name="LaButti K."/>
            <person name="Lindquist E.A."/>
            <person name="Lipzen A."/>
            <person name="Lundell T."/>
            <person name="Morin E."/>
            <person name="Murat C."/>
            <person name="Riley R."/>
            <person name="Ohm R."/>
            <person name="Sun H."/>
            <person name="Tunlid A."/>
            <person name="Henrissat B."/>
            <person name="Grigoriev I.V."/>
            <person name="Hibbett D.S."/>
            <person name="Martin F."/>
        </authorList>
    </citation>
    <scope>NUCLEOTIDE SEQUENCE [LARGE SCALE GENOMIC DNA]</scope>
    <source>
        <strain evidence="3">F 1598</strain>
    </source>
</reference>
<reference evidence="2 3" key="1">
    <citation type="submission" date="2014-04" db="EMBL/GenBank/DDBJ databases">
        <authorList>
            <consortium name="DOE Joint Genome Institute"/>
            <person name="Kuo A."/>
            <person name="Tarkka M."/>
            <person name="Buscot F."/>
            <person name="Kohler A."/>
            <person name="Nagy L.G."/>
            <person name="Floudas D."/>
            <person name="Copeland A."/>
            <person name="Barry K.W."/>
            <person name="Cichocki N."/>
            <person name="Veneault-Fourrey C."/>
            <person name="LaButti K."/>
            <person name="Lindquist E.A."/>
            <person name="Lipzen A."/>
            <person name="Lundell T."/>
            <person name="Morin E."/>
            <person name="Murat C."/>
            <person name="Sun H."/>
            <person name="Tunlid A."/>
            <person name="Henrissat B."/>
            <person name="Grigoriev I.V."/>
            <person name="Hibbett D.S."/>
            <person name="Martin F."/>
            <person name="Nordberg H.P."/>
            <person name="Cantor M.N."/>
            <person name="Hua S.X."/>
        </authorList>
    </citation>
    <scope>NUCLEOTIDE SEQUENCE [LARGE SCALE GENOMIC DNA]</scope>
    <source>
        <strain evidence="2 3">F 1598</strain>
    </source>
</reference>
<dbReference type="EMBL" id="KN832988">
    <property type="protein sequence ID" value="KIM84092.1"/>
    <property type="molecule type" value="Genomic_DNA"/>
</dbReference>
<dbReference type="AlphaFoldDB" id="A0A0C3C3F1"/>
<gene>
    <name evidence="2" type="ORF">PILCRDRAFT_87578</name>
</gene>
<keyword evidence="1" id="KW-0732">Signal</keyword>
<name>A0A0C3C3F1_PILCF</name>
<feature type="chain" id="PRO_5002162243" evidence="1">
    <location>
        <begin position="27"/>
        <end position="208"/>
    </location>
</feature>
<sequence length="208" mass="23049">MNSALNVVAWGCMLLCWISISCQLWAVPPGGHESYDPSPSSILVCLVDSDHRSYGLDPQHCADTVIDGTYNEVTSPYYNYQASGYISAPVGGIIINPRSYNALYFPYGLDPIVRQPILLSDDLWWFGTRNSDIPVLKLGVTPNVRKISTAGIAKHYTSDIHVGGGSNTKYSTPTELAAYKSDWSVDMVHDLNVKYKFMSYMVETHART</sequence>
<proteinExistence type="predicted"/>
<protein>
    <submittedName>
        <fullName evidence="2">Uncharacterized protein</fullName>
    </submittedName>
</protein>
<dbReference type="HOGENOM" id="CLU_1321338_0_0_1"/>
<evidence type="ECO:0000256" key="1">
    <source>
        <dbReference type="SAM" id="SignalP"/>
    </source>
</evidence>
<evidence type="ECO:0000313" key="3">
    <source>
        <dbReference type="Proteomes" id="UP000054166"/>
    </source>
</evidence>
<organism evidence="2 3">
    <name type="scientific">Piloderma croceum (strain F 1598)</name>
    <dbReference type="NCBI Taxonomy" id="765440"/>
    <lineage>
        <taxon>Eukaryota</taxon>
        <taxon>Fungi</taxon>
        <taxon>Dikarya</taxon>
        <taxon>Basidiomycota</taxon>
        <taxon>Agaricomycotina</taxon>
        <taxon>Agaricomycetes</taxon>
        <taxon>Agaricomycetidae</taxon>
        <taxon>Atheliales</taxon>
        <taxon>Atheliaceae</taxon>
        <taxon>Piloderma</taxon>
    </lineage>
</organism>
<evidence type="ECO:0000313" key="2">
    <source>
        <dbReference type="EMBL" id="KIM84092.1"/>
    </source>
</evidence>
<keyword evidence="3" id="KW-1185">Reference proteome</keyword>
<dbReference type="Proteomes" id="UP000054166">
    <property type="component" value="Unassembled WGS sequence"/>
</dbReference>